<evidence type="ECO:0000313" key="8">
    <source>
        <dbReference type="Proteomes" id="UP000322940"/>
    </source>
</evidence>
<dbReference type="AlphaFoldDB" id="A0A5B3H1T7"/>
<dbReference type="Pfam" id="PF00251">
    <property type="entry name" value="Glyco_hydro_32N"/>
    <property type="match status" value="1"/>
</dbReference>
<gene>
    <name evidence="7" type="ORF">F2Y10_03945</name>
</gene>
<dbReference type="InterPro" id="IPR001362">
    <property type="entry name" value="Glyco_hydro_32"/>
</dbReference>
<dbReference type="GO" id="GO:0005975">
    <property type="term" value="P:carbohydrate metabolic process"/>
    <property type="evidence" value="ECO:0007669"/>
    <property type="project" value="InterPro"/>
</dbReference>
<keyword evidence="4" id="KW-0326">Glycosidase</keyword>
<dbReference type="SMART" id="SM00640">
    <property type="entry name" value="Glyco_32"/>
    <property type="match status" value="1"/>
</dbReference>
<dbReference type="InterPro" id="IPR023296">
    <property type="entry name" value="Glyco_hydro_beta-prop_sf"/>
</dbReference>
<dbReference type="InterPro" id="IPR051214">
    <property type="entry name" value="GH32_Enzymes"/>
</dbReference>
<comment type="caution">
    <text evidence="7">The sequence shown here is derived from an EMBL/GenBank/DDBJ whole genome shotgun (WGS) entry which is preliminary data.</text>
</comment>
<evidence type="ECO:0000256" key="2">
    <source>
        <dbReference type="ARBA" id="ARBA00012758"/>
    </source>
</evidence>
<evidence type="ECO:0000256" key="5">
    <source>
        <dbReference type="SAM" id="SignalP"/>
    </source>
</evidence>
<dbReference type="RefSeq" id="WP_130064670.1">
    <property type="nucleotide sequence ID" value="NZ_JAHOOA010000002.1"/>
</dbReference>
<dbReference type="EC" id="3.2.1.26" evidence="2"/>
<dbReference type="Gene3D" id="2.115.10.20">
    <property type="entry name" value="Glycosyl hydrolase domain, family 43"/>
    <property type="match status" value="1"/>
</dbReference>
<dbReference type="EMBL" id="VVXH01000003">
    <property type="protein sequence ID" value="KAA2379901.1"/>
    <property type="molecule type" value="Genomic_DNA"/>
</dbReference>
<keyword evidence="3 7" id="KW-0378">Hydrolase</keyword>
<dbReference type="PANTHER" id="PTHR43101:SF1">
    <property type="entry name" value="BETA-FRUCTOSIDASE"/>
    <property type="match status" value="1"/>
</dbReference>
<dbReference type="SUPFAM" id="SSF75005">
    <property type="entry name" value="Arabinanase/levansucrase/invertase"/>
    <property type="match status" value="1"/>
</dbReference>
<comment type="similarity">
    <text evidence="1">Belongs to the glycosyl hydrolase 32 family.</text>
</comment>
<accession>A0A5B3H1T7</accession>
<reference evidence="7 8" key="1">
    <citation type="journal article" date="2019" name="Nat. Med.">
        <title>A library of human gut bacterial isolates paired with longitudinal multiomics data enables mechanistic microbiome research.</title>
        <authorList>
            <person name="Poyet M."/>
            <person name="Groussin M."/>
            <person name="Gibbons S.M."/>
            <person name="Avila-Pacheco J."/>
            <person name="Jiang X."/>
            <person name="Kearney S.M."/>
            <person name="Perrotta A.R."/>
            <person name="Berdy B."/>
            <person name="Zhao S."/>
            <person name="Lieberman T.D."/>
            <person name="Swanson P.K."/>
            <person name="Smith M."/>
            <person name="Roesemann S."/>
            <person name="Alexander J.E."/>
            <person name="Rich S.A."/>
            <person name="Livny J."/>
            <person name="Vlamakis H."/>
            <person name="Clish C."/>
            <person name="Bullock K."/>
            <person name="Deik A."/>
            <person name="Scott J."/>
            <person name="Pierce K.A."/>
            <person name="Xavier R.J."/>
            <person name="Alm E.J."/>
        </authorList>
    </citation>
    <scope>NUCLEOTIDE SEQUENCE [LARGE SCALE GENOMIC DNA]</scope>
    <source>
        <strain evidence="7 8">BIOML-A266</strain>
    </source>
</reference>
<evidence type="ECO:0000256" key="4">
    <source>
        <dbReference type="ARBA" id="ARBA00023295"/>
    </source>
</evidence>
<feature type="signal peptide" evidence="5">
    <location>
        <begin position="1"/>
        <end position="18"/>
    </location>
</feature>
<feature type="domain" description="Glycosyl hydrolase family 32 N-terminal" evidence="6">
    <location>
        <begin position="51"/>
        <end position="237"/>
    </location>
</feature>
<evidence type="ECO:0000259" key="6">
    <source>
        <dbReference type="Pfam" id="PF00251"/>
    </source>
</evidence>
<keyword evidence="5" id="KW-0732">Signal</keyword>
<evidence type="ECO:0000256" key="1">
    <source>
        <dbReference type="ARBA" id="ARBA00009902"/>
    </source>
</evidence>
<dbReference type="Proteomes" id="UP000322940">
    <property type="component" value="Unassembled WGS sequence"/>
</dbReference>
<dbReference type="PANTHER" id="PTHR43101">
    <property type="entry name" value="BETA-FRUCTOSIDASE"/>
    <property type="match status" value="1"/>
</dbReference>
<organism evidence="7 8">
    <name type="scientific">Alistipes onderdonkii</name>
    <dbReference type="NCBI Taxonomy" id="328813"/>
    <lineage>
        <taxon>Bacteria</taxon>
        <taxon>Pseudomonadati</taxon>
        <taxon>Bacteroidota</taxon>
        <taxon>Bacteroidia</taxon>
        <taxon>Bacteroidales</taxon>
        <taxon>Rikenellaceae</taxon>
        <taxon>Alistipes</taxon>
    </lineage>
</organism>
<evidence type="ECO:0000313" key="7">
    <source>
        <dbReference type="EMBL" id="KAA2379901.1"/>
    </source>
</evidence>
<dbReference type="InterPro" id="IPR013148">
    <property type="entry name" value="Glyco_hydro_32_N"/>
</dbReference>
<sequence length="489" mass="55537">MKKLLALIPLASLHLAVAQVRDYDPSVQPVDRIQYFKPAESHLFVGDCMPFDYRGTFYLYWLIDEGHHAGLGGLGGHQWALSTSEDMVHWKHYPVALGIDNDWEKSICTGSVIDVDSAVYAFYSTRVKDDAGVHEQLSFAVSHDGGFNFEKQTPNPFFITPERYESRNFRDPKVFRGEDGAYHLFISSYEKNIPLSGFGGCLVHLVSEDLKTWREVDPVLTGQVGVPECSDYFLWKGWYYLLYSVGGDTYYVRSKKPFGPWEYPSSQAFVEGWANVYKTAPLKDGRRVAAAFIPWRGDGRDHGWRNFGGNLLLREVFQGRDGMLYTRFLEEALPSAEPVPVSLFRSFGDRTPILKDDAFELAAPDGTQSAFLTDLPANYRLTMTVDPRSSYDEAGLFIRAKDNADRGYKLELNALKRMVLLHNLRIEGVTGLDKKLTLDIVVREDMIDVCIGGRRCVVNRLPESKGRDVFFFVKNGTVEFRDLHLKKLN</sequence>
<dbReference type="GO" id="GO:0004564">
    <property type="term" value="F:beta-fructofuranosidase activity"/>
    <property type="evidence" value="ECO:0007669"/>
    <property type="project" value="UniProtKB-EC"/>
</dbReference>
<protein>
    <recommendedName>
        <fullName evidence="2">beta-fructofuranosidase</fullName>
        <ecNumber evidence="2">3.2.1.26</ecNumber>
    </recommendedName>
</protein>
<evidence type="ECO:0000256" key="3">
    <source>
        <dbReference type="ARBA" id="ARBA00022801"/>
    </source>
</evidence>
<proteinExistence type="inferred from homology"/>
<name>A0A5B3H1T7_9BACT</name>
<feature type="chain" id="PRO_5024354811" description="beta-fructofuranosidase" evidence="5">
    <location>
        <begin position="19"/>
        <end position="489"/>
    </location>
</feature>